<dbReference type="PROSITE" id="PS50994">
    <property type="entry name" value="INTEGRASE"/>
    <property type="match status" value="1"/>
</dbReference>
<dbReference type="InterPro" id="IPR001584">
    <property type="entry name" value="Integrase_cat-core"/>
</dbReference>
<dbReference type="RefSeq" id="WP_099390331.1">
    <property type="nucleotide sequence ID" value="NZ_PEBM01000014.1"/>
</dbReference>
<dbReference type="GO" id="GO:0015074">
    <property type="term" value="P:DNA integration"/>
    <property type="evidence" value="ECO:0007669"/>
    <property type="project" value="InterPro"/>
</dbReference>
<dbReference type="SUPFAM" id="SSF46689">
    <property type="entry name" value="Homeodomain-like"/>
    <property type="match status" value="1"/>
</dbReference>
<evidence type="ECO:0000313" key="5">
    <source>
        <dbReference type="Proteomes" id="UP000222913"/>
    </source>
</evidence>
<dbReference type="InterPro" id="IPR048020">
    <property type="entry name" value="Transpos_IS3"/>
</dbReference>
<dbReference type="GO" id="GO:0003677">
    <property type="term" value="F:DNA binding"/>
    <property type="evidence" value="ECO:0007669"/>
    <property type="project" value="InterPro"/>
</dbReference>
<accession>A0A2G3NYD1</accession>
<dbReference type="NCBIfam" id="NF033516">
    <property type="entry name" value="transpos_IS3"/>
    <property type="match status" value="1"/>
</dbReference>
<dbReference type="EMBL" id="PEBM01000014">
    <property type="protein sequence ID" value="PHV58567.1"/>
    <property type="molecule type" value="Genomic_DNA"/>
</dbReference>
<evidence type="ECO:0000256" key="1">
    <source>
        <dbReference type="ARBA" id="ARBA00002286"/>
    </source>
</evidence>
<proteinExistence type="predicted"/>
<dbReference type="InterPro" id="IPR009057">
    <property type="entry name" value="Homeodomain-like_sf"/>
</dbReference>
<keyword evidence="2" id="KW-0175">Coiled coil</keyword>
<dbReference type="PANTHER" id="PTHR46889:SF4">
    <property type="entry name" value="TRANSPOSASE INSO FOR INSERTION SEQUENCE ELEMENT IS911B-RELATED"/>
    <property type="match status" value="1"/>
</dbReference>
<gene>
    <name evidence="4" type="ORF">CS010_01440</name>
</gene>
<dbReference type="Pfam" id="PF13333">
    <property type="entry name" value="rve_2"/>
    <property type="match status" value="1"/>
</dbReference>
<evidence type="ECO:0000313" key="4">
    <source>
        <dbReference type="EMBL" id="PHV58567.1"/>
    </source>
</evidence>
<dbReference type="InterPro" id="IPR002514">
    <property type="entry name" value="Transposase_8"/>
</dbReference>
<dbReference type="Proteomes" id="UP000222913">
    <property type="component" value="Unassembled WGS sequence"/>
</dbReference>
<dbReference type="InterPro" id="IPR012337">
    <property type="entry name" value="RNaseH-like_sf"/>
</dbReference>
<reference evidence="4 5" key="1">
    <citation type="submission" date="2017-10" db="EMBL/GenBank/DDBJ databases">
        <title>Whole-genome sequence of three Streptococcus macedonicus strains isolated from Italian cheeses of the Veneto region.</title>
        <authorList>
            <person name="Treu L."/>
            <person name="De Diego-Diaz B."/>
            <person name="Papadimitriou K."/>
            <person name="Tsakalidou E."/>
            <person name="Corich V."/>
            <person name="Giacomini A."/>
        </authorList>
    </citation>
    <scope>NUCLEOTIDE SEQUENCE [LARGE SCALE GENOMIC DNA]</scope>
    <source>
        <strain evidence="4 5">27MV</strain>
    </source>
</reference>
<organism evidence="4 5">
    <name type="scientific">Streptococcus macedonicus</name>
    <name type="common">Streptococcus gallolyticus macedonicus</name>
    <dbReference type="NCBI Taxonomy" id="59310"/>
    <lineage>
        <taxon>Bacteria</taxon>
        <taxon>Bacillati</taxon>
        <taxon>Bacillota</taxon>
        <taxon>Bacilli</taxon>
        <taxon>Lactobacillales</taxon>
        <taxon>Streptococcaceae</taxon>
        <taxon>Streptococcus</taxon>
    </lineage>
</organism>
<dbReference type="GO" id="GO:0004803">
    <property type="term" value="F:transposase activity"/>
    <property type="evidence" value="ECO:0007669"/>
    <property type="project" value="InterPro"/>
</dbReference>
<dbReference type="Gene3D" id="3.30.420.10">
    <property type="entry name" value="Ribonuclease H-like superfamily/Ribonuclease H"/>
    <property type="match status" value="1"/>
</dbReference>
<feature type="coiled-coil region" evidence="2">
    <location>
        <begin position="65"/>
        <end position="92"/>
    </location>
</feature>
<sequence>MQGDVTKTNNRYEPELKQKVLRLYLEEGRTKKSLTEEYNLGQGTLTYWLQQYRKECDNSPTKREESDSYEVAKKLRKEIEELKKENDFLKKAAGILCEGNRLAQYQFIQKYQQTFGVRWLLRRMNICPNAYYNYLKNKKYAYRQEKAEIQRKIVEIYHRENGVPGYRMMNDYLKGIGSIRSDLTIHHFMNELGLRSITRRKKPNYVKGTANKIFPNLLNREFDVKEPNKIWCTDFTYLTRPDGTMRYNCTIIDLCGREVVASLNSSHIDTELAKETLKIALERRKPAKGIILHSDQGRQFTAKGFNKFCDKNYVQQSMSKAGCPYDNAVMERFYNTLKHEFYYLYKFDSNDILDQKLYEFVYGKYNHVRPHRANGGLTPYAARCRAA</sequence>
<name>A0A2G3NYD1_STRMC</name>
<dbReference type="PANTHER" id="PTHR46889">
    <property type="entry name" value="TRANSPOSASE INSF FOR INSERTION SEQUENCE IS3B-RELATED"/>
    <property type="match status" value="1"/>
</dbReference>
<evidence type="ECO:0000256" key="2">
    <source>
        <dbReference type="SAM" id="Coils"/>
    </source>
</evidence>
<dbReference type="InterPro" id="IPR025948">
    <property type="entry name" value="HTH-like_dom"/>
</dbReference>
<dbReference type="GO" id="GO:0006313">
    <property type="term" value="P:DNA transposition"/>
    <property type="evidence" value="ECO:0007669"/>
    <property type="project" value="InterPro"/>
</dbReference>
<comment type="caution">
    <text evidence="4">The sequence shown here is derived from an EMBL/GenBank/DDBJ whole genome shotgun (WGS) entry which is preliminary data.</text>
</comment>
<comment type="function">
    <text evidence="1">Involved in the transposition of the insertion sequence.</text>
</comment>
<dbReference type="AlphaFoldDB" id="A0A2G3NYD1"/>
<feature type="domain" description="Integrase catalytic" evidence="3">
    <location>
        <begin position="223"/>
        <end position="387"/>
    </location>
</feature>
<dbReference type="InterPro" id="IPR050900">
    <property type="entry name" value="Transposase_IS3/IS150/IS904"/>
</dbReference>
<dbReference type="Pfam" id="PF13276">
    <property type="entry name" value="HTH_21"/>
    <property type="match status" value="1"/>
</dbReference>
<dbReference type="SUPFAM" id="SSF53098">
    <property type="entry name" value="Ribonuclease H-like"/>
    <property type="match status" value="1"/>
</dbReference>
<dbReference type="Gene3D" id="1.10.10.60">
    <property type="entry name" value="Homeodomain-like"/>
    <property type="match status" value="1"/>
</dbReference>
<dbReference type="InterPro" id="IPR036397">
    <property type="entry name" value="RNaseH_sf"/>
</dbReference>
<dbReference type="Pfam" id="PF01527">
    <property type="entry name" value="HTH_Tnp_1"/>
    <property type="match status" value="1"/>
</dbReference>
<protein>
    <submittedName>
        <fullName evidence="4">IS3 family transposase</fullName>
    </submittedName>
</protein>
<evidence type="ECO:0000259" key="3">
    <source>
        <dbReference type="PROSITE" id="PS50994"/>
    </source>
</evidence>
<dbReference type="Pfam" id="PF00665">
    <property type="entry name" value="rve"/>
    <property type="match status" value="1"/>
</dbReference>